<comment type="caution">
    <text evidence="1">The sequence shown here is derived from an EMBL/GenBank/DDBJ whole genome shotgun (WGS) entry which is preliminary data.</text>
</comment>
<protein>
    <recommendedName>
        <fullName evidence="3">Secreted protein</fullName>
    </recommendedName>
</protein>
<organism evidence="1 2">
    <name type="scientific">Phialemonium thermophilum</name>
    <dbReference type="NCBI Taxonomy" id="223376"/>
    <lineage>
        <taxon>Eukaryota</taxon>
        <taxon>Fungi</taxon>
        <taxon>Dikarya</taxon>
        <taxon>Ascomycota</taxon>
        <taxon>Pezizomycotina</taxon>
        <taxon>Sordariomycetes</taxon>
        <taxon>Sordariomycetidae</taxon>
        <taxon>Cephalothecales</taxon>
        <taxon>Cephalothecaceae</taxon>
        <taxon>Phialemonium</taxon>
    </lineage>
</organism>
<name>A0ABR3XZG2_9PEZI</name>
<sequence length="103" mass="11106">MLPSLTCSWASSCRIASPPRIGTLDVTSFLPESKTPFPLRLGHTLALRSTHRSPSGSGPSYTSHPVHVAAAGHITDHKTPTLASLFHSSSTFSNIWRAVLPFR</sequence>
<evidence type="ECO:0000313" key="1">
    <source>
        <dbReference type="EMBL" id="KAL1881417.1"/>
    </source>
</evidence>
<keyword evidence="2" id="KW-1185">Reference proteome</keyword>
<reference evidence="1 2" key="1">
    <citation type="journal article" date="2024" name="Commun. Biol.">
        <title>Comparative genomic analysis of thermophilic fungi reveals convergent evolutionary adaptations and gene losses.</title>
        <authorList>
            <person name="Steindorff A.S."/>
            <person name="Aguilar-Pontes M.V."/>
            <person name="Robinson A.J."/>
            <person name="Andreopoulos B."/>
            <person name="LaButti K."/>
            <person name="Kuo A."/>
            <person name="Mondo S."/>
            <person name="Riley R."/>
            <person name="Otillar R."/>
            <person name="Haridas S."/>
            <person name="Lipzen A."/>
            <person name="Grimwood J."/>
            <person name="Schmutz J."/>
            <person name="Clum A."/>
            <person name="Reid I.D."/>
            <person name="Moisan M.C."/>
            <person name="Butler G."/>
            <person name="Nguyen T.T.M."/>
            <person name="Dewar K."/>
            <person name="Conant G."/>
            <person name="Drula E."/>
            <person name="Henrissat B."/>
            <person name="Hansel C."/>
            <person name="Singer S."/>
            <person name="Hutchinson M.I."/>
            <person name="de Vries R.P."/>
            <person name="Natvig D.O."/>
            <person name="Powell A.J."/>
            <person name="Tsang A."/>
            <person name="Grigoriev I.V."/>
        </authorList>
    </citation>
    <scope>NUCLEOTIDE SEQUENCE [LARGE SCALE GENOMIC DNA]</scope>
    <source>
        <strain evidence="1 2">ATCC 24622</strain>
    </source>
</reference>
<gene>
    <name evidence="1" type="ORF">VTK73DRAFT_4177</name>
</gene>
<dbReference type="EMBL" id="JAZHXJ010000024">
    <property type="protein sequence ID" value="KAL1881417.1"/>
    <property type="molecule type" value="Genomic_DNA"/>
</dbReference>
<proteinExistence type="predicted"/>
<dbReference type="Proteomes" id="UP001586593">
    <property type="component" value="Unassembled WGS sequence"/>
</dbReference>
<accession>A0ABR3XZG2</accession>
<evidence type="ECO:0000313" key="2">
    <source>
        <dbReference type="Proteomes" id="UP001586593"/>
    </source>
</evidence>
<evidence type="ECO:0008006" key="3">
    <source>
        <dbReference type="Google" id="ProtNLM"/>
    </source>
</evidence>